<evidence type="ECO:0000313" key="3">
    <source>
        <dbReference type="Proteomes" id="UP001190002"/>
    </source>
</evidence>
<accession>A0AAD2ALN3</accession>
<protein>
    <submittedName>
        <fullName evidence="1">Uncharacterized protein</fullName>
    </submittedName>
</protein>
<evidence type="ECO:0000313" key="1">
    <source>
        <dbReference type="EMBL" id="CAJ0682769.1"/>
    </source>
</evidence>
<evidence type="ECO:0000313" key="2">
    <source>
        <dbReference type="EMBL" id="CAJ0860082.1"/>
    </source>
</evidence>
<dbReference type="EMBL" id="CATVXE010000007">
    <property type="protein sequence ID" value="CAJ0682769.1"/>
    <property type="molecule type" value="Genomic_DNA"/>
</dbReference>
<proteinExistence type="predicted"/>
<dbReference type="EMBL" id="CAUDKV010000004">
    <property type="protein sequence ID" value="CAJ0860082.1"/>
    <property type="molecule type" value="Genomic_DNA"/>
</dbReference>
<organism evidence="1 3">
    <name type="scientific">Ralstonia mannitolilytica</name>
    <dbReference type="NCBI Taxonomy" id="105219"/>
    <lineage>
        <taxon>Bacteria</taxon>
        <taxon>Pseudomonadati</taxon>
        <taxon>Pseudomonadota</taxon>
        <taxon>Betaproteobacteria</taxon>
        <taxon>Burkholderiales</taxon>
        <taxon>Burkholderiaceae</taxon>
        <taxon>Ralstonia</taxon>
    </lineage>
</organism>
<dbReference type="AlphaFoldDB" id="A0AAD2ALN3"/>
<reference evidence="1 4" key="1">
    <citation type="submission" date="2023-07" db="EMBL/GenBank/DDBJ databases">
        <authorList>
            <person name="Peeters C."/>
        </authorList>
    </citation>
    <scope>NUCLEOTIDE SEQUENCE</scope>
    <source>
        <strain evidence="2 4">R-77569</strain>
        <strain evidence="1">R-77591</strain>
    </source>
</reference>
<dbReference type="Proteomes" id="UP001190002">
    <property type="component" value="Unassembled WGS sequence"/>
</dbReference>
<comment type="caution">
    <text evidence="1">The sequence shown here is derived from an EMBL/GenBank/DDBJ whole genome shotgun (WGS) entry which is preliminary data.</text>
</comment>
<dbReference type="Proteomes" id="UP001190452">
    <property type="component" value="Unassembled WGS sequence"/>
</dbReference>
<evidence type="ECO:0000313" key="4">
    <source>
        <dbReference type="Proteomes" id="UP001190452"/>
    </source>
</evidence>
<keyword evidence="4" id="KW-1185">Reference proteome</keyword>
<gene>
    <name evidence="2" type="ORF">R77569_01309</name>
    <name evidence="1" type="ORF">R77591_02014</name>
</gene>
<sequence length="116" mass="13730">MKLRAIKAIFIFFVIALVAQYAFFVRSRVYASECRREVDNLRRYIGETCYLPYRDGTLFRLYDAKTNKLIAERTYSDIHPQMLFDGDRVYYHLGVSPEEYVPLPPTLLDRLRAKLP</sequence>
<name>A0AAD2ALN3_9RALS</name>